<accession>A0A248UPM3</accession>
<reference evidence="1 2" key="1">
    <citation type="submission" date="2017-07" db="EMBL/GenBank/DDBJ databases">
        <title>Phylogenetic study on the rhizospheric bacterium Ochrobactrum sp. A44.</title>
        <authorList>
            <person name="Krzyzanowska D.M."/>
            <person name="Ossowicki A."/>
            <person name="Rajewska M."/>
            <person name="Maciag T."/>
            <person name="Kaczynski Z."/>
            <person name="Czerwicka M."/>
            <person name="Jafra S."/>
        </authorList>
    </citation>
    <scope>NUCLEOTIDE SEQUENCE [LARGE SCALE GENOMIC DNA]</scope>
    <source>
        <strain evidence="1 2">A44</strain>
        <plasmid evidence="1 2">unnamed1</plasmid>
    </source>
</reference>
<proteinExistence type="predicted"/>
<dbReference type="AlphaFoldDB" id="A0A248UPM3"/>
<gene>
    <name evidence="1" type="ORF">CES85_3722</name>
</gene>
<organism evidence="1 2">
    <name type="scientific">Ochrobactrum quorumnocens</name>
    <dbReference type="NCBI Taxonomy" id="271865"/>
    <lineage>
        <taxon>Bacteria</taxon>
        <taxon>Pseudomonadati</taxon>
        <taxon>Pseudomonadota</taxon>
        <taxon>Alphaproteobacteria</taxon>
        <taxon>Hyphomicrobiales</taxon>
        <taxon>Brucellaceae</taxon>
        <taxon>Brucella/Ochrobactrum group</taxon>
        <taxon>Ochrobactrum</taxon>
    </lineage>
</organism>
<keyword evidence="1" id="KW-0614">Plasmid</keyword>
<evidence type="ECO:0000313" key="1">
    <source>
        <dbReference type="EMBL" id="ASV88552.1"/>
    </source>
</evidence>
<dbReference type="EMBL" id="CP022605">
    <property type="protein sequence ID" value="ASV88552.1"/>
    <property type="molecule type" value="Genomic_DNA"/>
</dbReference>
<sequence length="46" mass="5377">MCHYFHGEFCKNPLLSAVSENSSKRIAKQRVRNRFMGFGAQMRFPV</sequence>
<geneLocation type="plasmid" evidence="1 2">
    <name>unnamed1</name>
</geneLocation>
<dbReference type="KEGG" id="och:CES85_3722"/>
<protein>
    <submittedName>
        <fullName evidence="1">Uncharacterized protein</fullName>
    </submittedName>
</protein>
<evidence type="ECO:0000313" key="2">
    <source>
        <dbReference type="Proteomes" id="UP000215256"/>
    </source>
</evidence>
<name>A0A248UPM3_9HYPH</name>
<dbReference type="Proteomes" id="UP000215256">
    <property type="component" value="Plasmid unnamed1"/>
</dbReference>